<evidence type="ECO:0000313" key="5">
    <source>
        <dbReference type="Proteomes" id="UP000248128"/>
    </source>
</evidence>
<dbReference type="InterPro" id="IPR007492">
    <property type="entry name" value="LytTR_DNA-bd_dom"/>
</dbReference>
<dbReference type="Gene3D" id="2.40.50.1020">
    <property type="entry name" value="LytTr DNA-binding domain"/>
    <property type="match status" value="1"/>
</dbReference>
<dbReference type="CDD" id="cd00156">
    <property type="entry name" value="REC"/>
    <property type="match status" value="1"/>
</dbReference>
<dbReference type="GO" id="GO:0003677">
    <property type="term" value="F:DNA binding"/>
    <property type="evidence" value="ECO:0007669"/>
    <property type="project" value="InterPro"/>
</dbReference>
<dbReference type="GO" id="GO:0000156">
    <property type="term" value="F:phosphorelay response regulator activity"/>
    <property type="evidence" value="ECO:0007669"/>
    <property type="project" value="InterPro"/>
</dbReference>
<dbReference type="AlphaFoldDB" id="A0A318MTY1"/>
<organism evidence="4 5">
    <name type="scientific">Bifidobacterium asteroides</name>
    <dbReference type="NCBI Taxonomy" id="1684"/>
    <lineage>
        <taxon>Bacteria</taxon>
        <taxon>Bacillati</taxon>
        <taxon>Actinomycetota</taxon>
        <taxon>Actinomycetes</taxon>
        <taxon>Bifidobacteriales</taxon>
        <taxon>Bifidobacteriaceae</taxon>
        <taxon>Bifidobacterium</taxon>
    </lineage>
</organism>
<evidence type="ECO:0000313" key="4">
    <source>
        <dbReference type="EMBL" id="PXY89761.1"/>
    </source>
</evidence>
<evidence type="ECO:0008006" key="6">
    <source>
        <dbReference type="Google" id="ProtNLM"/>
    </source>
</evidence>
<sequence length="253" mass="29314">MPSTLFTKLPAPLITYHKNMFRVAVVEDDQNFATRMKNYLRRYASTQHLALSYDFYSDGLSFLDKFAGQYQLVFMDIIMPGANGLETAAKMRQKDQDLCLIFITTQPQYALHGYEVSAFDFIVKPLHYNLFEIKMNKAMRSIHPDESIVINQPGDDFRRLSIRDIFYVESQKHYLIFHTSQGEYRMRGRMSDVNERLLVQGFVNIRKSILVNMAYITRVDNDTVGLDGTCLPVAHSHKQEFRQQLAVYLAGKA</sequence>
<dbReference type="Pfam" id="PF00072">
    <property type="entry name" value="Response_reg"/>
    <property type="match status" value="1"/>
</dbReference>
<dbReference type="InterPro" id="IPR001789">
    <property type="entry name" value="Sig_transdc_resp-reg_receiver"/>
</dbReference>
<dbReference type="PANTHER" id="PTHR37299">
    <property type="entry name" value="TRANSCRIPTIONAL REGULATOR-RELATED"/>
    <property type="match status" value="1"/>
</dbReference>
<evidence type="ECO:0000259" key="2">
    <source>
        <dbReference type="PROSITE" id="PS50110"/>
    </source>
</evidence>
<dbReference type="SMART" id="SM00448">
    <property type="entry name" value="REC"/>
    <property type="match status" value="1"/>
</dbReference>
<dbReference type="InterPro" id="IPR011006">
    <property type="entry name" value="CheY-like_superfamily"/>
</dbReference>
<dbReference type="Gene3D" id="3.40.50.2300">
    <property type="match status" value="1"/>
</dbReference>
<dbReference type="PROSITE" id="PS50930">
    <property type="entry name" value="HTH_LYTTR"/>
    <property type="match status" value="1"/>
</dbReference>
<reference evidence="4 5" key="1">
    <citation type="submission" date="2018-05" db="EMBL/GenBank/DDBJ databases">
        <title>Reference genomes for bee gut microbiota database.</title>
        <authorList>
            <person name="Ellegaard K.M."/>
        </authorList>
    </citation>
    <scope>NUCLEOTIDE SEQUENCE [LARGE SCALE GENOMIC DNA]</scope>
    <source>
        <strain evidence="4 5">ESL0199</strain>
    </source>
</reference>
<name>A0A318MTY1_9BIFI</name>
<keyword evidence="1" id="KW-0597">Phosphoprotein</keyword>
<dbReference type="PROSITE" id="PS50110">
    <property type="entry name" value="RESPONSE_REGULATORY"/>
    <property type="match status" value="1"/>
</dbReference>
<feature type="domain" description="HTH LytTR-type" evidence="3">
    <location>
        <begin position="160"/>
        <end position="247"/>
    </location>
</feature>
<evidence type="ECO:0000256" key="1">
    <source>
        <dbReference type="PROSITE-ProRule" id="PRU00169"/>
    </source>
</evidence>
<dbReference type="RefSeq" id="WP_110412638.1">
    <property type="nucleotide sequence ID" value="NZ_QGLK01000001.1"/>
</dbReference>
<protein>
    <recommendedName>
        <fullName evidence="6">Stage 0 sporulation protein A homolog</fullName>
    </recommendedName>
</protein>
<feature type="modified residue" description="4-aspartylphosphate" evidence="1">
    <location>
        <position position="76"/>
    </location>
</feature>
<comment type="caution">
    <text evidence="4">The sequence shown here is derived from an EMBL/GenBank/DDBJ whole genome shotgun (WGS) entry which is preliminary data.</text>
</comment>
<gene>
    <name evidence="4" type="ORF">DKK74_02745</name>
</gene>
<proteinExistence type="predicted"/>
<dbReference type="OrthoDB" id="236568at2"/>
<dbReference type="EMBL" id="QGLK01000001">
    <property type="protein sequence ID" value="PXY89761.1"/>
    <property type="molecule type" value="Genomic_DNA"/>
</dbReference>
<evidence type="ECO:0000259" key="3">
    <source>
        <dbReference type="PROSITE" id="PS50930"/>
    </source>
</evidence>
<dbReference type="SMART" id="SM00850">
    <property type="entry name" value="LytTR"/>
    <property type="match status" value="1"/>
</dbReference>
<dbReference type="Proteomes" id="UP000248128">
    <property type="component" value="Unassembled WGS sequence"/>
</dbReference>
<accession>A0A318MTY1</accession>
<dbReference type="PANTHER" id="PTHR37299:SF1">
    <property type="entry name" value="STAGE 0 SPORULATION PROTEIN A HOMOLOG"/>
    <property type="match status" value="1"/>
</dbReference>
<dbReference type="Pfam" id="PF04397">
    <property type="entry name" value="LytTR"/>
    <property type="match status" value="1"/>
</dbReference>
<dbReference type="InterPro" id="IPR046947">
    <property type="entry name" value="LytR-like"/>
</dbReference>
<feature type="domain" description="Response regulatory" evidence="2">
    <location>
        <begin position="22"/>
        <end position="139"/>
    </location>
</feature>
<dbReference type="SUPFAM" id="SSF52172">
    <property type="entry name" value="CheY-like"/>
    <property type="match status" value="1"/>
</dbReference>